<dbReference type="PANTHER" id="PTHR22770">
    <property type="entry name" value="UBIQUITIN CONJUGATING ENZYME 7 INTERACTING PROTEIN-RELATED"/>
    <property type="match status" value="1"/>
</dbReference>
<evidence type="ECO:0000256" key="4">
    <source>
        <dbReference type="ARBA" id="ARBA00022737"/>
    </source>
</evidence>
<keyword evidence="5" id="KW-0863">Zinc-finger</keyword>
<protein>
    <submittedName>
        <fullName evidence="11">E3 ubiquitin-protein ligase RNF216-like</fullName>
    </submittedName>
</protein>
<dbReference type="Pfam" id="PF26191">
    <property type="entry name" value="RING-HC_RBR_RNF216"/>
    <property type="match status" value="1"/>
</dbReference>
<feature type="domain" description="RING-type" evidence="9">
    <location>
        <begin position="36"/>
        <end position="229"/>
    </location>
</feature>
<keyword evidence="6" id="KW-0833">Ubl conjugation pathway</keyword>
<dbReference type="Pfam" id="PF26200">
    <property type="entry name" value="Rcat_RNF216"/>
    <property type="match status" value="1"/>
</dbReference>
<evidence type="ECO:0000259" key="9">
    <source>
        <dbReference type="PROSITE" id="PS51873"/>
    </source>
</evidence>
<dbReference type="InterPro" id="IPR013083">
    <property type="entry name" value="Znf_RING/FYVE/PHD"/>
</dbReference>
<keyword evidence="10" id="KW-1185">Reference proteome</keyword>
<evidence type="ECO:0000256" key="8">
    <source>
        <dbReference type="SAM" id="MobiDB-lite"/>
    </source>
</evidence>
<dbReference type="Proteomes" id="UP000695022">
    <property type="component" value="Unplaced"/>
</dbReference>
<keyword evidence="4" id="KW-0677">Repeat</keyword>
<keyword evidence="2" id="KW-0808">Transferase</keyword>
<keyword evidence="7" id="KW-0862">Zinc</keyword>
<evidence type="ECO:0000256" key="5">
    <source>
        <dbReference type="ARBA" id="ARBA00022771"/>
    </source>
</evidence>
<dbReference type="RefSeq" id="XP_014676655.1">
    <property type="nucleotide sequence ID" value="XM_014821169.1"/>
</dbReference>
<evidence type="ECO:0000313" key="10">
    <source>
        <dbReference type="Proteomes" id="UP000695022"/>
    </source>
</evidence>
<evidence type="ECO:0000256" key="2">
    <source>
        <dbReference type="ARBA" id="ARBA00022679"/>
    </source>
</evidence>
<gene>
    <name evidence="11" type="primary">LOC106816544</name>
</gene>
<accession>A0ABM1EWT4</accession>
<dbReference type="CDD" id="cd16630">
    <property type="entry name" value="RING-HC_RBR_RNF216"/>
    <property type="match status" value="1"/>
</dbReference>
<evidence type="ECO:0000256" key="6">
    <source>
        <dbReference type="ARBA" id="ARBA00022786"/>
    </source>
</evidence>
<dbReference type="InterPro" id="IPR047544">
    <property type="entry name" value="RING-HC_RBR_RNF216"/>
</dbReference>
<reference evidence="11" key="1">
    <citation type="submission" date="2025-08" db="UniProtKB">
        <authorList>
            <consortium name="RefSeq"/>
        </authorList>
    </citation>
    <scope>IDENTIFICATION</scope>
</reference>
<dbReference type="GeneID" id="106816544"/>
<dbReference type="SUPFAM" id="SSF57850">
    <property type="entry name" value="RING/U-box"/>
    <property type="match status" value="1"/>
</dbReference>
<dbReference type="InterPro" id="IPR051628">
    <property type="entry name" value="LUBAC_E3_Ligases"/>
</dbReference>
<organism evidence="10 11">
    <name type="scientific">Priapulus caudatus</name>
    <name type="common">Priapulid worm</name>
    <dbReference type="NCBI Taxonomy" id="37621"/>
    <lineage>
        <taxon>Eukaryota</taxon>
        <taxon>Metazoa</taxon>
        <taxon>Ecdysozoa</taxon>
        <taxon>Scalidophora</taxon>
        <taxon>Priapulida</taxon>
        <taxon>Priapulimorpha</taxon>
        <taxon>Priapulimorphida</taxon>
        <taxon>Priapulidae</taxon>
        <taxon>Priapulus</taxon>
    </lineage>
</organism>
<dbReference type="Gene3D" id="3.30.40.10">
    <property type="entry name" value="Zinc/RING finger domain, C3HC4 (zinc finger)"/>
    <property type="match status" value="1"/>
</dbReference>
<proteinExistence type="predicted"/>
<evidence type="ECO:0000256" key="1">
    <source>
        <dbReference type="ARBA" id="ARBA00004906"/>
    </source>
</evidence>
<keyword evidence="3" id="KW-0479">Metal-binding</keyword>
<sequence>MLINERNWLRENNSQSKAAMESAVAAGNDEDEDEGEAMECGCCYCEVTFERMVQCSLGHLFCEECLRRYAKEAVYGQGKVALRCMGDGCSAGFPLSQLRKALPRMLMDKYEERQVEESISLAGLADLVRCPNCDFAAILPGDSKVFLCQTVDCMMISYQHFCPHTREPGKPCTSCTACSLWTNPDEDEDRAIRELKAEAQETRAAQGFVQDKEFGPPPEVTTHKKQKTA</sequence>
<comment type="pathway">
    <text evidence="1">Protein modification; protein ubiquitination.</text>
</comment>
<feature type="region of interest" description="Disordered" evidence="8">
    <location>
        <begin position="200"/>
        <end position="229"/>
    </location>
</feature>
<name>A0ABM1EWT4_PRICU</name>
<dbReference type="InterPro" id="IPR044066">
    <property type="entry name" value="TRIAD_supradom"/>
</dbReference>
<dbReference type="PROSITE" id="PS51873">
    <property type="entry name" value="TRIAD"/>
    <property type="match status" value="1"/>
</dbReference>
<evidence type="ECO:0000313" key="11">
    <source>
        <dbReference type="RefSeq" id="XP_014676655.1"/>
    </source>
</evidence>
<evidence type="ECO:0000256" key="7">
    <source>
        <dbReference type="ARBA" id="ARBA00022833"/>
    </source>
</evidence>
<evidence type="ECO:0000256" key="3">
    <source>
        <dbReference type="ARBA" id="ARBA00022723"/>
    </source>
</evidence>
<dbReference type="PANTHER" id="PTHR22770:SF47">
    <property type="entry name" value="E3 UBIQUITIN-PROTEIN LIGASE RNF216"/>
    <property type="match status" value="1"/>
</dbReference>